<proteinExistence type="predicted"/>
<dbReference type="AlphaFoldDB" id="A0A0A9GXI3"/>
<reference evidence="1" key="2">
    <citation type="journal article" date="2015" name="Data Brief">
        <title>Shoot transcriptome of the giant reed, Arundo donax.</title>
        <authorList>
            <person name="Barrero R.A."/>
            <person name="Guerrero F.D."/>
            <person name="Moolhuijzen P."/>
            <person name="Goolsby J.A."/>
            <person name="Tidwell J."/>
            <person name="Bellgard S.E."/>
            <person name="Bellgard M.I."/>
        </authorList>
    </citation>
    <scope>NUCLEOTIDE SEQUENCE</scope>
    <source>
        <tissue evidence="1">Shoot tissue taken approximately 20 cm above the soil surface</tissue>
    </source>
</reference>
<dbReference type="EMBL" id="GBRH01170590">
    <property type="protein sequence ID" value="JAE27306.1"/>
    <property type="molecule type" value="Transcribed_RNA"/>
</dbReference>
<name>A0A0A9GXI3_ARUDO</name>
<organism evidence="1">
    <name type="scientific">Arundo donax</name>
    <name type="common">Giant reed</name>
    <name type="synonym">Donax arundinaceus</name>
    <dbReference type="NCBI Taxonomy" id="35708"/>
    <lineage>
        <taxon>Eukaryota</taxon>
        <taxon>Viridiplantae</taxon>
        <taxon>Streptophyta</taxon>
        <taxon>Embryophyta</taxon>
        <taxon>Tracheophyta</taxon>
        <taxon>Spermatophyta</taxon>
        <taxon>Magnoliopsida</taxon>
        <taxon>Liliopsida</taxon>
        <taxon>Poales</taxon>
        <taxon>Poaceae</taxon>
        <taxon>PACMAD clade</taxon>
        <taxon>Arundinoideae</taxon>
        <taxon>Arundineae</taxon>
        <taxon>Arundo</taxon>
    </lineage>
</organism>
<accession>A0A0A9GXI3</accession>
<sequence>MQLQEGMLMQHLLGKQCVMLVYGKRLALAGYRLQGRCIPLCRTAGDTKEARKFTGC</sequence>
<reference evidence="1" key="1">
    <citation type="submission" date="2014-09" db="EMBL/GenBank/DDBJ databases">
        <authorList>
            <person name="Magalhaes I.L.F."/>
            <person name="Oliveira U."/>
            <person name="Santos F.R."/>
            <person name="Vidigal T.H.D.A."/>
            <person name="Brescovit A.D."/>
            <person name="Santos A.J."/>
        </authorList>
    </citation>
    <scope>NUCLEOTIDE SEQUENCE</scope>
    <source>
        <tissue evidence="1">Shoot tissue taken approximately 20 cm above the soil surface</tissue>
    </source>
</reference>
<protein>
    <submittedName>
        <fullName evidence="1">Uncharacterized protein</fullName>
    </submittedName>
</protein>
<evidence type="ECO:0000313" key="1">
    <source>
        <dbReference type="EMBL" id="JAE27306.1"/>
    </source>
</evidence>